<name>A0A368UJA2_9BACT</name>
<proteinExistence type="predicted"/>
<comment type="caution">
    <text evidence="1">The sequence shown here is derived from an EMBL/GenBank/DDBJ whole genome shotgun (WGS) entry which is preliminary data.</text>
</comment>
<dbReference type="EMBL" id="QPIZ01000037">
    <property type="protein sequence ID" value="RCW27481.1"/>
    <property type="molecule type" value="Genomic_DNA"/>
</dbReference>
<reference evidence="1 2" key="1">
    <citation type="submission" date="2018-07" db="EMBL/GenBank/DDBJ databases">
        <title>Freshwater and sediment microbial communities from various areas in North America, analyzing microbe dynamics in response to fracking.</title>
        <authorList>
            <person name="Lamendella R."/>
        </authorList>
    </citation>
    <scope>NUCLEOTIDE SEQUENCE [LARGE SCALE GENOMIC DNA]</scope>
    <source>
        <strain evidence="1 2">160A</strain>
    </source>
</reference>
<accession>A0A368UJA2</accession>
<evidence type="ECO:0000313" key="2">
    <source>
        <dbReference type="Proteomes" id="UP000252733"/>
    </source>
</evidence>
<dbReference type="AlphaFoldDB" id="A0A368UJA2"/>
<dbReference type="Proteomes" id="UP000252733">
    <property type="component" value="Unassembled WGS sequence"/>
</dbReference>
<sequence length="80" mass="9488">MDSSVHKVPLAALYLAFSDQTHDYKLSVFHVFELACSIHKSSIMMLNYLRNMDVLNKNNLKIVHYFLHHFYLRESIFLDI</sequence>
<keyword evidence="2" id="KW-1185">Reference proteome</keyword>
<organism evidence="1 2">
    <name type="scientific">Marinilabilia salmonicolor</name>
    <dbReference type="NCBI Taxonomy" id="989"/>
    <lineage>
        <taxon>Bacteria</taxon>
        <taxon>Pseudomonadati</taxon>
        <taxon>Bacteroidota</taxon>
        <taxon>Bacteroidia</taxon>
        <taxon>Marinilabiliales</taxon>
        <taxon>Marinilabiliaceae</taxon>
        <taxon>Marinilabilia</taxon>
    </lineage>
</organism>
<evidence type="ECO:0000313" key="1">
    <source>
        <dbReference type="EMBL" id="RCW27481.1"/>
    </source>
</evidence>
<gene>
    <name evidence="1" type="ORF">DFO77_13713</name>
</gene>
<protein>
    <submittedName>
        <fullName evidence="1">Uncharacterized protein</fullName>
    </submittedName>
</protein>